<protein>
    <submittedName>
        <fullName evidence="2">Uncharacterized protein</fullName>
    </submittedName>
</protein>
<proteinExistence type="predicted"/>
<accession>A0A512E266</accession>
<sequence>MSDFKVHPVLKSPAVAAVFFGIVASGLFNVGIADGLRAAGQSQITVEDWAALNQARYIVELMTAGLAGFSWWLFRIRRDQIKVPAAGVALGLFGFVFASVLIWSLLTSFDSPDYAAAADITWRFAYLWSALAVLSLAACVRLALWSYQAMRGAA</sequence>
<feature type="transmembrane region" description="Helical" evidence="1">
    <location>
        <begin position="12"/>
        <end position="32"/>
    </location>
</feature>
<feature type="transmembrane region" description="Helical" evidence="1">
    <location>
        <begin position="126"/>
        <end position="144"/>
    </location>
</feature>
<dbReference type="AlphaFoldDB" id="A0A512E266"/>
<reference evidence="2 3" key="1">
    <citation type="submission" date="2019-07" db="EMBL/GenBank/DDBJ databases">
        <title>Whole genome shotgun sequence of Skermanella aerolata NBRC 106429.</title>
        <authorList>
            <person name="Hosoyama A."/>
            <person name="Uohara A."/>
            <person name="Ohji S."/>
            <person name="Ichikawa N."/>
        </authorList>
    </citation>
    <scope>NUCLEOTIDE SEQUENCE [LARGE SCALE GENOMIC DNA]</scope>
    <source>
        <strain evidence="2 3">NBRC 106429</strain>
    </source>
</reference>
<comment type="caution">
    <text evidence="2">The sequence shown here is derived from an EMBL/GenBank/DDBJ whole genome shotgun (WGS) entry which is preliminary data.</text>
</comment>
<dbReference type="Proteomes" id="UP000321523">
    <property type="component" value="Unassembled WGS sequence"/>
</dbReference>
<evidence type="ECO:0000256" key="1">
    <source>
        <dbReference type="SAM" id="Phobius"/>
    </source>
</evidence>
<evidence type="ECO:0000313" key="3">
    <source>
        <dbReference type="Proteomes" id="UP000321523"/>
    </source>
</evidence>
<keyword evidence="3" id="KW-1185">Reference proteome</keyword>
<organism evidence="2 3">
    <name type="scientific">Skermanella aerolata</name>
    <dbReference type="NCBI Taxonomy" id="393310"/>
    <lineage>
        <taxon>Bacteria</taxon>
        <taxon>Pseudomonadati</taxon>
        <taxon>Pseudomonadota</taxon>
        <taxon>Alphaproteobacteria</taxon>
        <taxon>Rhodospirillales</taxon>
        <taxon>Azospirillaceae</taxon>
        <taxon>Skermanella</taxon>
    </lineage>
</organism>
<dbReference type="EMBL" id="BJYZ01000051">
    <property type="protein sequence ID" value="GEO42821.1"/>
    <property type="molecule type" value="Genomic_DNA"/>
</dbReference>
<feature type="transmembrane region" description="Helical" evidence="1">
    <location>
        <begin position="86"/>
        <end position="106"/>
    </location>
</feature>
<gene>
    <name evidence="2" type="ORF">SAE02_69690</name>
</gene>
<dbReference type="RefSeq" id="WP_044435909.1">
    <property type="nucleotide sequence ID" value="NZ_BJYZ01000051.1"/>
</dbReference>
<keyword evidence="1" id="KW-0472">Membrane</keyword>
<keyword evidence="1" id="KW-1133">Transmembrane helix</keyword>
<name>A0A512E266_9PROT</name>
<keyword evidence="1" id="KW-0812">Transmembrane</keyword>
<evidence type="ECO:0000313" key="2">
    <source>
        <dbReference type="EMBL" id="GEO42821.1"/>
    </source>
</evidence>